<dbReference type="OrthoDB" id="9781189at2"/>
<dbReference type="Proteomes" id="UP000070371">
    <property type="component" value="Chromosome"/>
</dbReference>
<reference evidence="2 3" key="1">
    <citation type="submission" date="2016-02" db="EMBL/GenBank/DDBJ databases">
        <title>Complete genome sequence of Halocynthiibacter arcticus PAMC 20958t from arctic marine sediment.</title>
        <authorList>
            <person name="Lee Y.M."/>
            <person name="Baek K."/>
            <person name="Lee H.K."/>
            <person name="Shin S.C."/>
        </authorList>
    </citation>
    <scope>NUCLEOTIDE SEQUENCE [LARGE SCALE GENOMIC DNA]</scope>
    <source>
        <strain evidence="2">PAMC 20958</strain>
    </source>
</reference>
<dbReference type="KEGG" id="hat:RC74_10780"/>
<dbReference type="InterPro" id="IPR036866">
    <property type="entry name" value="RibonucZ/Hydroxyglut_hydro"/>
</dbReference>
<dbReference type="PANTHER" id="PTHR42663">
    <property type="entry name" value="HYDROLASE C777.06C-RELATED-RELATED"/>
    <property type="match status" value="1"/>
</dbReference>
<organism evidence="2 3">
    <name type="scientific">Falsihalocynthiibacter arcticus</name>
    <dbReference type="NCBI Taxonomy" id="1579316"/>
    <lineage>
        <taxon>Bacteria</taxon>
        <taxon>Pseudomonadati</taxon>
        <taxon>Pseudomonadota</taxon>
        <taxon>Alphaproteobacteria</taxon>
        <taxon>Rhodobacterales</taxon>
        <taxon>Roseobacteraceae</taxon>
        <taxon>Falsihalocynthiibacter</taxon>
    </lineage>
</organism>
<dbReference type="STRING" id="1579316.RC74_10780"/>
<dbReference type="CDD" id="cd16279">
    <property type="entry name" value="metallo-hydrolase-like_MBL-fold"/>
    <property type="match status" value="1"/>
</dbReference>
<accession>A0A126V027</accession>
<name>A0A126V027_9RHOB</name>
<dbReference type="SUPFAM" id="SSF56281">
    <property type="entry name" value="Metallo-hydrolase/oxidoreductase"/>
    <property type="match status" value="1"/>
</dbReference>
<dbReference type="InterPro" id="IPR001279">
    <property type="entry name" value="Metallo-B-lactamas"/>
</dbReference>
<evidence type="ECO:0000313" key="3">
    <source>
        <dbReference type="Proteomes" id="UP000070371"/>
    </source>
</evidence>
<dbReference type="Gene3D" id="3.60.15.10">
    <property type="entry name" value="Ribonuclease Z/Hydroxyacylglutathione hydrolase-like"/>
    <property type="match status" value="1"/>
</dbReference>
<evidence type="ECO:0000259" key="1">
    <source>
        <dbReference type="Pfam" id="PF12706"/>
    </source>
</evidence>
<sequence length="263" mass="28785">MRFTILGCGSSGGVPRLGGLWGACDPQNPKNRRQRCSMLVEKIGPDGVTRVLIDTSPDMRAQLLAAEVGTLDAVVMTHAHADHMHGLDDIRQIVFNTRTRMPVWADSDTTNDLISRFGYAFVQPKGSDYPPICDLNSIDDEDFVVEGPGGDITFTPLPVQHGRITALGFRMGGLAYLPDVSAMSENTFSRLNGLEVFVLDALRYKPHPSHINLETSLDWIAQTAPERAVITNMHIDLDFQTLASELPAHVTPAFDGMVIETKG</sequence>
<dbReference type="Pfam" id="PF12706">
    <property type="entry name" value="Lactamase_B_2"/>
    <property type="match status" value="1"/>
</dbReference>
<evidence type="ECO:0000313" key="2">
    <source>
        <dbReference type="EMBL" id="AML51682.1"/>
    </source>
</evidence>
<proteinExistence type="predicted"/>
<keyword evidence="3" id="KW-1185">Reference proteome</keyword>
<dbReference type="PANTHER" id="PTHR42663:SF6">
    <property type="entry name" value="HYDROLASE C777.06C-RELATED"/>
    <property type="match status" value="1"/>
</dbReference>
<protein>
    <submittedName>
        <fullName evidence="2">Phosphoribosyl 1,2-cyclic phosphodiesterase</fullName>
    </submittedName>
</protein>
<dbReference type="RefSeq" id="WP_039001038.1">
    <property type="nucleotide sequence ID" value="NZ_CP014327.1"/>
</dbReference>
<feature type="domain" description="Metallo-beta-lactamase" evidence="1">
    <location>
        <begin position="49"/>
        <end position="231"/>
    </location>
</feature>
<dbReference type="EMBL" id="CP014327">
    <property type="protein sequence ID" value="AML51682.1"/>
    <property type="molecule type" value="Genomic_DNA"/>
</dbReference>
<gene>
    <name evidence="2" type="ORF">RC74_10780</name>
</gene>
<dbReference type="AlphaFoldDB" id="A0A126V027"/>